<protein>
    <recommendedName>
        <fullName evidence="6">Exostosin GT47 domain-containing protein</fullName>
    </recommendedName>
</protein>
<reference evidence="7 9" key="2">
    <citation type="journal article" date="2018" name="Plant J.">
        <title>The Physcomitrella patens chromosome-scale assembly reveals moss genome structure and evolution.</title>
        <authorList>
            <person name="Lang D."/>
            <person name="Ullrich K.K."/>
            <person name="Murat F."/>
            <person name="Fuchs J."/>
            <person name="Jenkins J."/>
            <person name="Haas F.B."/>
            <person name="Piednoel M."/>
            <person name="Gundlach H."/>
            <person name="Van Bel M."/>
            <person name="Meyberg R."/>
            <person name="Vives C."/>
            <person name="Morata J."/>
            <person name="Symeonidi A."/>
            <person name="Hiss M."/>
            <person name="Muchero W."/>
            <person name="Kamisugi Y."/>
            <person name="Saleh O."/>
            <person name="Blanc G."/>
            <person name="Decker E.L."/>
            <person name="van Gessel N."/>
            <person name="Grimwood J."/>
            <person name="Hayes R.D."/>
            <person name="Graham S.W."/>
            <person name="Gunter L.E."/>
            <person name="McDaniel S.F."/>
            <person name="Hoernstein S.N.W."/>
            <person name="Larsson A."/>
            <person name="Li F.W."/>
            <person name="Perroud P.F."/>
            <person name="Phillips J."/>
            <person name="Ranjan P."/>
            <person name="Rokshar D.S."/>
            <person name="Rothfels C.J."/>
            <person name="Schneider L."/>
            <person name="Shu S."/>
            <person name="Stevenson D.W."/>
            <person name="Thummler F."/>
            <person name="Tillich M."/>
            <person name="Villarreal Aguilar J.C."/>
            <person name="Widiez T."/>
            <person name="Wong G.K."/>
            <person name="Wymore A."/>
            <person name="Zhang Y."/>
            <person name="Zimmer A.D."/>
            <person name="Quatrano R.S."/>
            <person name="Mayer K.F.X."/>
            <person name="Goodstein D."/>
            <person name="Casacuberta J.M."/>
            <person name="Vandepoele K."/>
            <person name="Reski R."/>
            <person name="Cuming A.C."/>
            <person name="Tuskan G.A."/>
            <person name="Maumus F."/>
            <person name="Salse J."/>
            <person name="Schmutz J."/>
            <person name="Rensing S.A."/>
        </authorList>
    </citation>
    <scope>NUCLEOTIDE SEQUENCE [LARGE SCALE GENOMIC DNA]</scope>
    <source>
        <strain evidence="8 9">cv. Gransden 2004</strain>
    </source>
</reference>
<dbReference type="EMBL" id="ABEU02000014">
    <property type="protein sequence ID" value="PNR41233.1"/>
    <property type="molecule type" value="Genomic_DNA"/>
</dbReference>
<gene>
    <name evidence="8" type="primary">LOC112291691</name>
    <name evidence="7" type="ORF">PHYPA_018636</name>
</gene>
<keyword evidence="5" id="KW-0472">Membrane</keyword>
<keyword evidence="3" id="KW-0735">Signal-anchor</keyword>
<evidence type="ECO:0000256" key="3">
    <source>
        <dbReference type="ARBA" id="ARBA00022968"/>
    </source>
</evidence>
<dbReference type="AlphaFoldDB" id="A0A2K1JI53"/>
<dbReference type="Proteomes" id="UP000006727">
    <property type="component" value="Chromosome 14"/>
</dbReference>
<organism evidence="7">
    <name type="scientific">Physcomitrium patens</name>
    <name type="common">Spreading-leaved earth moss</name>
    <name type="synonym">Physcomitrella patens</name>
    <dbReference type="NCBI Taxonomy" id="3218"/>
    <lineage>
        <taxon>Eukaryota</taxon>
        <taxon>Viridiplantae</taxon>
        <taxon>Streptophyta</taxon>
        <taxon>Embryophyta</taxon>
        <taxon>Bryophyta</taxon>
        <taxon>Bryophytina</taxon>
        <taxon>Bryopsida</taxon>
        <taxon>Funariidae</taxon>
        <taxon>Funariales</taxon>
        <taxon>Funariaceae</taxon>
        <taxon>Physcomitrium</taxon>
    </lineage>
</organism>
<dbReference type="InterPro" id="IPR040911">
    <property type="entry name" value="Exostosin_GT47"/>
</dbReference>
<dbReference type="GeneID" id="112291691"/>
<dbReference type="EnsemblPlants" id="Pp3c14_17240V3.4">
    <property type="protein sequence ID" value="Pp3c14_17240V3.4"/>
    <property type="gene ID" value="Pp3c14_17240"/>
</dbReference>
<name>A0A2K1JI53_PHYPA</name>
<dbReference type="Gramene" id="Pp3c14_17240V3.4">
    <property type="protein sequence ID" value="Pp3c14_17240V3.4"/>
    <property type="gene ID" value="Pp3c14_17240"/>
</dbReference>
<keyword evidence="4" id="KW-0333">Golgi apparatus</keyword>
<keyword evidence="5" id="KW-1133">Transmembrane helix</keyword>
<comment type="subcellular location">
    <subcellularLocation>
        <location evidence="1">Golgi apparatus membrane</location>
        <topology evidence="1">Single-pass type II membrane protein</topology>
    </subcellularLocation>
</comment>
<reference evidence="8" key="3">
    <citation type="submission" date="2020-12" db="UniProtKB">
        <authorList>
            <consortium name="EnsemblPlants"/>
        </authorList>
    </citation>
    <scope>IDENTIFICATION</scope>
</reference>
<evidence type="ECO:0000256" key="5">
    <source>
        <dbReference type="SAM" id="Phobius"/>
    </source>
</evidence>
<dbReference type="PaxDb" id="3218-PP1S48_110V6.1"/>
<evidence type="ECO:0000256" key="2">
    <source>
        <dbReference type="ARBA" id="ARBA00010271"/>
    </source>
</evidence>
<comment type="similarity">
    <text evidence="2">Belongs to the glycosyltransferase 47 family.</text>
</comment>
<dbReference type="GO" id="GO:0000139">
    <property type="term" value="C:Golgi membrane"/>
    <property type="evidence" value="ECO:0007669"/>
    <property type="project" value="UniProtKB-SubCell"/>
</dbReference>
<dbReference type="STRING" id="3218.A0A2K1JI53"/>
<dbReference type="Gramene" id="Pp3c14_17240V3.2">
    <property type="protein sequence ID" value="Pp3c14_17240V3.2"/>
    <property type="gene ID" value="Pp3c14_17240"/>
</dbReference>
<dbReference type="EnsemblPlants" id="Pp3c14_17240V3.1">
    <property type="protein sequence ID" value="Pp3c14_17240V3.1"/>
    <property type="gene ID" value="Pp3c14_17240"/>
</dbReference>
<proteinExistence type="inferred from homology"/>
<dbReference type="PANTHER" id="PTHR11062:SF249">
    <property type="entry name" value="OS08G0438600 PROTEIN"/>
    <property type="match status" value="1"/>
</dbReference>
<dbReference type="RefSeq" id="XP_024395256.1">
    <property type="nucleotide sequence ID" value="XM_024539488.2"/>
</dbReference>
<dbReference type="GO" id="GO:0016757">
    <property type="term" value="F:glycosyltransferase activity"/>
    <property type="evidence" value="ECO:0007669"/>
    <property type="project" value="InterPro"/>
</dbReference>
<dbReference type="Pfam" id="PF03016">
    <property type="entry name" value="Exostosin_GT47"/>
    <property type="match status" value="1"/>
</dbReference>
<dbReference type="InterPro" id="IPR004263">
    <property type="entry name" value="Exostosin"/>
</dbReference>
<sequence length="542" mass="61478">MATVGEQTFRTEKMMKRGLLPSNVLEHQNCGPNCISFPACSVEAKSTCQPRFRLLRGYEEWAARNHILAIFSLLAIFALSCTFMFADSMRRSTEIIEEIDTHSLPKLSLPDQNSWATENSLKRSGLLSEEVGGSDSDGVAHPVGGDGKVPFGCNDKSATLKLFMYDLPPEFHYGMLVAQTDSRKQTWPKNVTDIPPYLGGLYKQHSPEYWLTTDLLTSNMAGRQSACTAFRVSDWKAADYMFVPFFASVAYNKYTKTEHHAGGELDLVGDKNQKLQEKLLEYLKQQPAWQASDGCDHILVMHHPNSMHAMRDSFRNVLFVLADFGRYPPDVANVEKDVVAPYKHIIPSFDNDSSSFEDRETLLFFQGTIVRKQGGVIRQQLYEMLKDEEGVHFEEGSSGSEGVHSATSGMRGSKFCLNIAGDTPSSNRLFDSIASHCVPVIISDDIELPFEDELDYSEFCVFIKSEDALKEKYVINLLRSITRVQWTFLWKRLKAVARHFEYQHPTKPYDAVNMVWRAIARRAPSVKLLLHKKRHFLRSLQN</sequence>
<evidence type="ECO:0000256" key="1">
    <source>
        <dbReference type="ARBA" id="ARBA00004323"/>
    </source>
</evidence>
<dbReference type="PANTHER" id="PTHR11062">
    <property type="entry name" value="EXOSTOSIN HEPARAN SULFATE GLYCOSYLTRANSFERASE -RELATED"/>
    <property type="match status" value="1"/>
</dbReference>
<evidence type="ECO:0000259" key="6">
    <source>
        <dbReference type="Pfam" id="PF03016"/>
    </source>
</evidence>
<keyword evidence="9" id="KW-1185">Reference proteome</keyword>
<dbReference type="OrthoDB" id="1924787at2759"/>
<evidence type="ECO:0000313" key="9">
    <source>
        <dbReference type="Proteomes" id="UP000006727"/>
    </source>
</evidence>
<feature type="domain" description="Exostosin GT47" evidence="6">
    <location>
        <begin position="158"/>
        <end position="477"/>
    </location>
</feature>
<reference evidence="7 9" key="1">
    <citation type="journal article" date="2008" name="Science">
        <title>The Physcomitrella genome reveals evolutionary insights into the conquest of land by plants.</title>
        <authorList>
            <person name="Rensing S."/>
            <person name="Lang D."/>
            <person name="Zimmer A."/>
            <person name="Terry A."/>
            <person name="Salamov A."/>
            <person name="Shapiro H."/>
            <person name="Nishiyama T."/>
            <person name="Perroud P.-F."/>
            <person name="Lindquist E."/>
            <person name="Kamisugi Y."/>
            <person name="Tanahashi T."/>
            <person name="Sakakibara K."/>
            <person name="Fujita T."/>
            <person name="Oishi K."/>
            <person name="Shin-I T."/>
            <person name="Kuroki Y."/>
            <person name="Toyoda A."/>
            <person name="Suzuki Y."/>
            <person name="Hashimoto A."/>
            <person name="Yamaguchi K."/>
            <person name="Sugano A."/>
            <person name="Kohara Y."/>
            <person name="Fujiyama A."/>
            <person name="Anterola A."/>
            <person name="Aoki S."/>
            <person name="Ashton N."/>
            <person name="Barbazuk W.B."/>
            <person name="Barker E."/>
            <person name="Bennetzen J."/>
            <person name="Bezanilla M."/>
            <person name="Blankenship R."/>
            <person name="Cho S.H."/>
            <person name="Dutcher S."/>
            <person name="Estelle M."/>
            <person name="Fawcett J.A."/>
            <person name="Gundlach H."/>
            <person name="Hanada K."/>
            <person name="Heyl A."/>
            <person name="Hicks K.A."/>
            <person name="Hugh J."/>
            <person name="Lohr M."/>
            <person name="Mayer K."/>
            <person name="Melkozernov A."/>
            <person name="Murata T."/>
            <person name="Nelson D."/>
            <person name="Pils B."/>
            <person name="Prigge M."/>
            <person name="Reiss B."/>
            <person name="Renner T."/>
            <person name="Rombauts S."/>
            <person name="Rushton P."/>
            <person name="Sanderfoot A."/>
            <person name="Schween G."/>
            <person name="Shiu S.-H."/>
            <person name="Stueber K."/>
            <person name="Theodoulou F.L."/>
            <person name="Tu H."/>
            <person name="Van de Peer Y."/>
            <person name="Verrier P.J."/>
            <person name="Waters E."/>
            <person name="Wood A."/>
            <person name="Yang L."/>
            <person name="Cove D."/>
            <person name="Cuming A."/>
            <person name="Hasebe M."/>
            <person name="Lucas S."/>
            <person name="Mishler D.B."/>
            <person name="Reski R."/>
            <person name="Grigoriev I."/>
            <person name="Quatrano R.S."/>
            <person name="Boore J.L."/>
        </authorList>
    </citation>
    <scope>NUCLEOTIDE SEQUENCE [LARGE SCALE GENOMIC DNA]</scope>
    <source>
        <strain evidence="8 9">cv. Gransden 2004</strain>
    </source>
</reference>
<dbReference type="Gramene" id="Pp3c14_17240V3.3">
    <property type="protein sequence ID" value="Pp3c14_17240V3.3"/>
    <property type="gene ID" value="Pp3c14_17240"/>
</dbReference>
<accession>A0A2K1JI53</accession>
<dbReference type="EnsemblPlants" id="Pp3c14_17240V3.2">
    <property type="protein sequence ID" value="Pp3c14_17240V3.2"/>
    <property type="gene ID" value="Pp3c14_17240"/>
</dbReference>
<dbReference type="Gramene" id="Pp3c14_17240V3.1">
    <property type="protein sequence ID" value="Pp3c14_17240V3.1"/>
    <property type="gene ID" value="Pp3c14_17240"/>
</dbReference>
<evidence type="ECO:0000313" key="8">
    <source>
        <dbReference type="EnsemblPlants" id="Pp3c14_17240V3.1"/>
    </source>
</evidence>
<keyword evidence="5" id="KW-0812">Transmembrane</keyword>
<feature type="transmembrane region" description="Helical" evidence="5">
    <location>
        <begin position="67"/>
        <end position="86"/>
    </location>
</feature>
<dbReference type="OMA" id="DDRHNTG"/>
<dbReference type="EnsemblPlants" id="Pp3c14_17240V3.3">
    <property type="protein sequence ID" value="Pp3c14_17240V3.3"/>
    <property type="gene ID" value="Pp3c14_17240"/>
</dbReference>
<evidence type="ECO:0000313" key="7">
    <source>
        <dbReference type="EMBL" id="PNR41233.1"/>
    </source>
</evidence>
<evidence type="ECO:0000256" key="4">
    <source>
        <dbReference type="ARBA" id="ARBA00023034"/>
    </source>
</evidence>